<dbReference type="Proteomes" id="UP000568888">
    <property type="component" value="Unassembled WGS sequence"/>
</dbReference>
<reference evidence="3" key="3">
    <citation type="submission" date="2022-04" db="EMBL/GenBank/DDBJ databases">
        <authorList>
            <person name="Liu G."/>
        </authorList>
    </citation>
    <scope>NUCLEOTIDE SEQUENCE</scope>
    <source>
        <strain evidence="3">RG22</strain>
    </source>
</reference>
<dbReference type="Pfam" id="PF00535">
    <property type="entry name" value="Glycos_transf_2"/>
    <property type="match status" value="1"/>
</dbReference>
<evidence type="ECO:0000313" key="2">
    <source>
        <dbReference type="EMBL" id="GFO64364.1"/>
    </source>
</evidence>
<evidence type="ECO:0000259" key="1">
    <source>
        <dbReference type="Pfam" id="PF00535"/>
    </source>
</evidence>
<evidence type="ECO:0000313" key="3">
    <source>
        <dbReference type="EMBL" id="UPU34379.1"/>
    </source>
</evidence>
<dbReference type="SUPFAM" id="SSF53448">
    <property type="entry name" value="Nucleotide-diphospho-sugar transferases"/>
    <property type="match status" value="1"/>
</dbReference>
<dbReference type="EC" id="2.4.-.-" evidence="3"/>
<accession>A0A6V8MX11</accession>
<dbReference type="EMBL" id="BLXY01000003">
    <property type="protein sequence ID" value="GFO64364.1"/>
    <property type="molecule type" value="Genomic_DNA"/>
</dbReference>
<dbReference type="InterPro" id="IPR050834">
    <property type="entry name" value="Glycosyltransf_2"/>
</dbReference>
<gene>
    <name evidence="2" type="ORF">GMPD_22830</name>
    <name evidence="3" type="ORF">M1B72_13055</name>
</gene>
<dbReference type="EMBL" id="CP096574">
    <property type="protein sequence ID" value="UPU34379.1"/>
    <property type="molecule type" value="Genomic_DNA"/>
</dbReference>
<name>A0A6V8MX11_9BACT</name>
<keyword evidence="5" id="KW-1185">Reference proteome</keyword>
<dbReference type="Proteomes" id="UP000831485">
    <property type="component" value="Chromosome"/>
</dbReference>
<feature type="domain" description="Glycosyltransferase 2-like" evidence="1">
    <location>
        <begin position="17"/>
        <end position="152"/>
    </location>
</feature>
<sequence>MIAATQRPMPAAAVKVSVVLGSYNRARFLKGTVASIREELARCPFRSEIIVVDGGSTDGSLAWLLKQKDILTIVQHNRGEWQGRAIERRSWGYFMNLAFKVAQGEYVCMLSDDCLAVPGAILNGVTLCDERRAAGERIGAAAFYWRDWPHEERYRVGLTFGGRMFVNHGLYLKEALEAVGYADEENYLFYHADGDLCLRMWQAGYPCIDAPDSYVEHHAHANVSVRDSNAAVQKGDWERYVQTWGSLGVPQQDWLVREYRDPARTVRKFPRAWFGGRS</sequence>
<reference evidence="4" key="1">
    <citation type="submission" date="2020-06" db="EMBL/GenBank/DDBJ databases">
        <title>Draft genomic sequecing of Geomonas sp. Red736.</title>
        <authorList>
            <person name="Itoh H."/>
            <person name="Xu Z.X."/>
            <person name="Ushijima N."/>
            <person name="Masuda Y."/>
            <person name="Shiratori Y."/>
            <person name="Senoo K."/>
        </authorList>
    </citation>
    <scope>NUCLEOTIDE SEQUENCE [LARGE SCALE GENOMIC DNA]</scope>
    <source>
        <strain evidence="4">Red736</strain>
    </source>
</reference>
<dbReference type="GO" id="GO:0016757">
    <property type="term" value="F:glycosyltransferase activity"/>
    <property type="evidence" value="ECO:0007669"/>
    <property type="project" value="UniProtKB-KW"/>
</dbReference>
<dbReference type="PANTHER" id="PTHR43685:SF2">
    <property type="entry name" value="GLYCOSYLTRANSFERASE 2-LIKE DOMAIN-CONTAINING PROTEIN"/>
    <property type="match status" value="1"/>
</dbReference>
<dbReference type="InterPro" id="IPR001173">
    <property type="entry name" value="Glyco_trans_2-like"/>
</dbReference>
<dbReference type="RefSeq" id="WP_183347346.1">
    <property type="nucleotide sequence ID" value="NZ_BLXY01000003.1"/>
</dbReference>
<protein>
    <submittedName>
        <fullName evidence="3">Glycosyltransferase</fullName>
        <ecNumber evidence="3">2.4.-.-</ecNumber>
    </submittedName>
</protein>
<dbReference type="PANTHER" id="PTHR43685">
    <property type="entry name" value="GLYCOSYLTRANSFERASE"/>
    <property type="match status" value="1"/>
</dbReference>
<evidence type="ECO:0000313" key="5">
    <source>
        <dbReference type="Proteomes" id="UP000831485"/>
    </source>
</evidence>
<organism evidence="2 4">
    <name type="scientific">Geomonas paludis</name>
    <dbReference type="NCBI Taxonomy" id="2740185"/>
    <lineage>
        <taxon>Bacteria</taxon>
        <taxon>Pseudomonadati</taxon>
        <taxon>Thermodesulfobacteriota</taxon>
        <taxon>Desulfuromonadia</taxon>
        <taxon>Geobacterales</taxon>
        <taxon>Geobacteraceae</taxon>
        <taxon>Geomonas</taxon>
    </lineage>
</organism>
<dbReference type="Gene3D" id="3.90.550.10">
    <property type="entry name" value="Spore Coat Polysaccharide Biosynthesis Protein SpsA, Chain A"/>
    <property type="match status" value="1"/>
</dbReference>
<dbReference type="AlphaFoldDB" id="A0A6V8MX11"/>
<keyword evidence="3" id="KW-0808">Transferase</keyword>
<keyword evidence="3" id="KW-0328">Glycosyltransferase</keyword>
<reference evidence="2" key="2">
    <citation type="journal article" date="2021" name="Int. J. Syst. Evol. Microbiol.">
        <title>Geomonas silvestris sp. nov., Geomonas paludis sp. nov. and Geomonas limicola sp. nov., isolated from terrestrial environments, and emended description of the genus Geomonas.</title>
        <authorList>
            <person name="Itoh H."/>
            <person name="Xu Z."/>
            <person name="Masuda Y."/>
            <person name="Ushijima N."/>
            <person name="Hayakawa C."/>
            <person name="Shiratori Y."/>
            <person name="Senoo K."/>
        </authorList>
    </citation>
    <scope>NUCLEOTIDE SEQUENCE</scope>
    <source>
        <strain evidence="2">Red736</strain>
    </source>
</reference>
<proteinExistence type="predicted"/>
<dbReference type="InterPro" id="IPR029044">
    <property type="entry name" value="Nucleotide-diphossugar_trans"/>
</dbReference>
<evidence type="ECO:0000313" key="4">
    <source>
        <dbReference type="Proteomes" id="UP000568888"/>
    </source>
</evidence>